<dbReference type="AlphaFoldDB" id="A0A8J7LFC8"/>
<evidence type="ECO:0000256" key="2">
    <source>
        <dbReference type="SAM" id="SignalP"/>
    </source>
</evidence>
<organism evidence="3 4">
    <name type="scientific">Dendronalium phyllosphericum CENA369</name>
    <dbReference type="NCBI Taxonomy" id="1725256"/>
    <lineage>
        <taxon>Bacteria</taxon>
        <taxon>Bacillati</taxon>
        <taxon>Cyanobacteriota</taxon>
        <taxon>Cyanophyceae</taxon>
        <taxon>Nostocales</taxon>
        <taxon>Nostocaceae</taxon>
        <taxon>Dendronalium</taxon>
        <taxon>Dendronalium phyllosphericum</taxon>
    </lineage>
</organism>
<feature type="signal peptide" evidence="2">
    <location>
        <begin position="1"/>
        <end position="32"/>
    </location>
</feature>
<reference evidence="3 4" key="1">
    <citation type="journal article" date="2021" name="Int. J. Syst. Evol. Microbiol.">
        <title>Amazonocrinis nigriterrae gen. nov., sp. nov., Atlanticothrix silvestris gen. nov., sp. nov. and Dendronalium phyllosphericum gen. nov., sp. nov., nostocacean cyanobacteria from Brazilian environments.</title>
        <authorList>
            <person name="Alvarenga D.O."/>
            <person name="Andreote A.P.D."/>
            <person name="Branco L.H.Z."/>
            <person name="Delbaje E."/>
            <person name="Cruz R.B."/>
            <person name="Varani A.M."/>
            <person name="Fiore M.F."/>
        </authorList>
    </citation>
    <scope>NUCLEOTIDE SEQUENCE [LARGE SCALE GENOMIC DNA]</scope>
    <source>
        <strain evidence="3 4">CENA369</strain>
    </source>
</reference>
<feature type="region of interest" description="Disordered" evidence="1">
    <location>
        <begin position="72"/>
        <end position="106"/>
    </location>
</feature>
<keyword evidence="2" id="KW-0732">Signal</keyword>
<dbReference type="EMBL" id="JAECZA010000040">
    <property type="protein sequence ID" value="MBH8573679.1"/>
    <property type="molecule type" value="Genomic_DNA"/>
</dbReference>
<feature type="chain" id="PRO_5035252995" evidence="2">
    <location>
        <begin position="33"/>
        <end position="144"/>
    </location>
</feature>
<proteinExistence type="predicted"/>
<dbReference type="RefSeq" id="WP_214432498.1">
    <property type="nucleotide sequence ID" value="NZ_CAWPUQ010000220.1"/>
</dbReference>
<evidence type="ECO:0000256" key="1">
    <source>
        <dbReference type="SAM" id="MobiDB-lite"/>
    </source>
</evidence>
<accession>A0A8J7LFC8</accession>
<sequence length="144" mass="15172">MNLKSALSSRLLLMLSLSVPAVLLSAVGGAFAQSATQLGVVASSQKVQPFITADARRDTLQNLNRIKISPVILQGDDGGTGKESSDKGKDASDKGKDACDSCPQGGLFNKVSNPDPLIRDNQPILNQPLQTVPSNVLFKGTQIR</sequence>
<evidence type="ECO:0000313" key="3">
    <source>
        <dbReference type="EMBL" id="MBH8573679.1"/>
    </source>
</evidence>
<evidence type="ECO:0000313" key="4">
    <source>
        <dbReference type="Proteomes" id="UP000662314"/>
    </source>
</evidence>
<gene>
    <name evidence="3" type="ORF">I8752_11745</name>
</gene>
<keyword evidence="4" id="KW-1185">Reference proteome</keyword>
<dbReference type="Proteomes" id="UP000662314">
    <property type="component" value="Unassembled WGS sequence"/>
</dbReference>
<comment type="caution">
    <text evidence="3">The sequence shown here is derived from an EMBL/GenBank/DDBJ whole genome shotgun (WGS) entry which is preliminary data.</text>
</comment>
<feature type="compositionally biased region" description="Basic and acidic residues" evidence="1">
    <location>
        <begin position="79"/>
        <end position="99"/>
    </location>
</feature>
<name>A0A8J7LFC8_9NOST</name>
<protein>
    <submittedName>
        <fullName evidence="3">Uncharacterized protein</fullName>
    </submittedName>
</protein>